<dbReference type="HOGENOM" id="CLU_033465_3_1_1"/>
<keyword evidence="2 5" id="KW-0812">Transmembrane</keyword>
<feature type="transmembrane region" description="Helical" evidence="5">
    <location>
        <begin position="73"/>
        <end position="98"/>
    </location>
</feature>
<evidence type="ECO:0000313" key="6">
    <source>
        <dbReference type="EMBL" id="EHL02931.1"/>
    </source>
</evidence>
<dbReference type="InterPro" id="IPR007568">
    <property type="entry name" value="RTA1"/>
</dbReference>
<proteinExistence type="predicted"/>
<evidence type="ECO:0000256" key="1">
    <source>
        <dbReference type="ARBA" id="ARBA00004141"/>
    </source>
</evidence>
<reference evidence="6 7" key="1">
    <citation type="journal article" date="2012" name="Eukaryot. Cell">
        <title>Genome sequence of the fungus Glarea lozoyensis: the first genome sequence of a species from the Helotiaceae family.</title>
        <authorList>
            <person name="Youssar L."/>
            <person name="Gruening B.A."/>
            <person name="Erxleben A."/>
            <person name="Guenther S."/>
            <person name="Huettel W."/>
        </authorList>
    </citation>
    <scope>NUCLEOTIDE SEQUENCE [LARGE SCALE GENOMIC DNA]</scope>
    <source>
        <strain evidence="7">ATCC 74030 / MF5533</strain>
    </source>
</reference>
<dbReference type="PANTHER" id="PTHR31465">
    <property type="entry name" value="PROTEIN RTA1-RELATED"/>
    <property type="match status" value="1"/>
</dbReference>
<dbReference type="AlphaFoldDB" id="H0EEL8"/>
<feature type="transmembrane region" description="Helical" evidence="5">
    <location>
        <begin position="118"/>
        <end position="139"/>
    </location>
</feature>
<dbReference type="Pfam" id="PF04479">
    <property type="entry name" value="RTA1"/>
    <property type="match status" value="1"/>
</dbReference>
<keyword evidence="7" id="KW-1185">Reference proteome</keyword>
<dbReference type="OrthoDB" id="3358017at2759"/>
<dbReference type="PANTHER" id="PTHR31465:SF35">
    <property type="entry name" value="RTA1 DOMAIN PROTEIN-RELATED"/>
    <property type="match status" value="1"/>
</dbReference>
<dbReference type="InParanoid" id="H0EEL8"/>
<protein>
    <recommendedName>
        <fullName evidence="8">RTA1 like protein</fullName>
    </recommendedName>
</protein>
<comment type="subcellular location">
    <subcellularLocation>
        <location evidence="1">Membrane</location>
        <topology evidence="1">Multi-pass membrane protein</topology>
    </subcellularLocation>
</comment>
<gene>
    <name evidence="6" type="ORF">M7I_0898</name>
</gene>
<feature type="transmembrane region" description="Helical" evidence="5">
    <location>
        <begin position="43"/>
        <end position="61"/>
    </location>
</feature>
<feature type="transmembrane region" description="Helical" evidence="5">
    <location>
        <begin position="159"/>
        <end position="179"/>
    </location>
</feature>
<sequence length="202" mass="22105">MDNPDDYSDYWIYKPSIVGAAIATGIFTVLTAIHIFRLSRIRSWFCIPFVLGGLFEVIGYASRAASPSNADNFALFILQTLGILLAPILFAASVYMILGRLIRATGAESYALIRVNWITKIFVGGDILCFAIQAGGGGILAGADTKSKGSYLLRHEWPIYVFDAVLMAIVLGICQQWYFGSLKAKHDSMDVEMNSSDTTASR</sequence>
<comment type="caution">
    <text evidence="6">The sequence shown here is derived from an EMBL/GenBank/DDBJ whole genome shotgun (WGS) entry which is preliminary data.</text>
</comment>
<organism evidence="6 7">
    <name type="scientific">Glarea lozoyensis (strain ATCC 74030 / MF5533)</name>
    <dbReference type="NCBI Taxonomy" id="1104152"/>
    <lineage>
        <taxon>Eukaryota</taxon>
        <taxon>Fungi</taxon>
        <taxon>Dikarya</taxon>
        <taxon>Ascomycota</taxon>
        <taxon>Pezizomycotina</taxon>
        <taxon>Leotiomycetes</taxon>
        <taxon>Helotiales</taxon>
        <taxon>Helotiaceae</taxon>
        <taxon>Glarea</taxon>
    </lineage>
</organism>
<evidence type="ECO:0000256" key="4">
    <source>
        <dbReference type="ARBA" id="ARBA00023136"/>
    </source>
</evidence>
<keyword evidence="4 5" id="KW-0472">Membrane</keyword>
<dbReference type="EMBL" id="AGUE01000016">
    <property type="protein sequence ID" value="EHL02931.1"/>
    <property type="molecule type" value="Genomic_DNA"/>
</dbReference>
<name>H0EEL8_GLAL7</name>
<dbReference type="Proteomes" id="UP000005446">
    <property type="component" value="Unassembled WGS sequence"/>
</dbReference>
<evidence type="ECO:0000256" key="3">
    <source>
        <dbReference type="ARBA" id="ARBA00022989"/>
    </source>
</evidence>
<evidence type="ECO:0000313" key="7">
    <source>
        <dbReference type="Proteomes" id="UP000005446"/>
    </source>
</evidence>
<evidence type="ECO:0000256" key="2">
    <source>
        <dbReference type="ARBA" id="ARBA00022692"/>
    </source>
</evidence>
<accession>H0EEL8</accession>
<evidence type="ECO:0000256" key="5">
    <source>
        <dbReference type="SAM" id="Phobius"/>
    </source>
</evidence>
<evidence type="ECO:0008006" key="8">
    <source>
        <dbReference type="Google" id="ProtNLM"/>
    </source>
</evidence>
<dbReference type="GO" id="GO:0016020">
    <property type="term" value="C:membrane"/>
    <property type="evidence" value="ECO:0007669"/>
    <property type="project" value="UniProtKB-SubCell"/>
</dbReference>
<keyword evidence="3 5" id="KW-1133">Transmembrane helix</keyword>
<feature type="transmembrane region" description="Helical" evidence="5">
    <location>
        <begin position="12"/>
        <end position="36"/>
    </location>
</feature>